<comment type="caution">
    <text evidence="2">The sequence shown here is derived from an EMBL/GenBank/DDBJ whole genome shotgun (WGS) entry which is preliminary data.</text>
</comment>
<organism evidence="2 3">
    <name type="scientific">Planomonospora parontospora</name>
    <dbReference type="NCBI Taxonomy" id="58119"/>
    <lineage>
        <taxon>Bacteria</taxon>
        <taxon>Bacillati</taxon>
        <taxon>Actinomycetota</taxon>
        <taxon>Actinomycetes</taxon>
        <taxon>Streptosporangiales</taxon>
        <taxon>Streptosporangiaceae</taxon>
        <taxon>Planomonospora</taxon>
    </lineage>
</organism>
<proteinExistence type="predicted"/>
<gene>
    <name evidence="2" type="ORF">GCM10010126_62390</name>
</gene>
<reference evidence="2" key="1">
    <citation type="journal article" date="2014" name="Int. J. Syst. Evol. Microbiol.">
        <title>Complete genome sequence of Corynebacterium casei LMG S-19264T (=DSM 44701T), isolated from a smear-ripened cheese.</title>
        <authorList>
            <consortium name="US DOE Joint Genome Institute (JGI-PGF)"/>
            <person name="Walter F."/>
            <person name="Albersmeier A."/>
            <person name="Kalinowski J."/>
            <person name="Ruckert C."/>
        </authorList>
    </citation>
    <scope>NUCLEOTIDE SEQUENCE</scope>
    <source>
        <strain evidence="2">JCM 3093</strain>
    </source>
</reference>
<reference evidence="2" key="2">
    <citation type="submission" date="2022-09" db="EMBL/GenBank/DDBJ databases">
        <authorList>
            <person name="Sun Q."/>
            <person name="Ohkuma M."/>
        </authorList>
    </citation>
    <scope>NUCLEOTIDE SEQUENCE</scope>
    <source>
        <strain evidence="2">JCM 3093</strain>
    </source>
</reference>
<evidence type="ECO:0000313" key="3">
    <source>
        <dbReference type="Proteomes" id="UP000627984"/>
    </source>
</evidence>
<dbReference type="CDD" id="cd07043">
    <property type="entry name" value="STAS_anti-anti-sigma_factors"/>
    <property type="match status" value="1"/>
</dbReference>
<accession>A0AA37BN55</accession>
<dbReference type="Pfam" id="PF13466">
    <property type="entry name" value="STAS_2"/>
    <property type="match status" value="1"/>
</dbReference>
<name>A0AA37BN55_9ACTN</name>
<dbReference type="PROSITE" id="PS50801">
    <property type="entry name" value="STAS"/>
    <property type="match status" value="1"/>
</dbReference>
<dbReference type="AlphaFoldDB" id="A0AA37BN55"/>
<dbReference type="EMBL" id="BMQD01000029">
    <property type="protein sequence ID" value="GGK94439.1"/>
    <property type="molecule type" value="Genomic_DNA"/>
</dbReference>
<dbReference type="InterPro" id="IPR058548">
    <property type="entry name" value="MlaB-like_STAS"/>
</dbReference>
<evidence type="ECO:0000259" key="1">
    <source>
        <dbReference type="PROSITE" id="PS50801"/>
    </source>
</evidence>
<dbReference type="Gene3D" id="3.30.750.24">
    <property type="entry name" value="STAS domain"/>
    <property type="match status" value="1"/>
</dbReference>
<evidence type="ECO:0000313" key="2">
    <source>
        <dbReference type="EMBL" id="GGK94439.1"/>
    </source>
</evidence>
<sequence>MSIQHAGASGAREPGGAPLHGVVDAVLYADHQLRLTYRPQPAATLVHLIGEIDATNRTAVAETLARVERGADRLLIDAQHLRFIDTGGMCLLAQLCRAGAAVVDLPPFMRRLAGLLGLPLRDGALEGTAERDPRSLRQG</sequence>
<dbReference type="InterPro" id="IPR036513">
    <property type="entry name" value="STAS_dom_sf"/>
</dbReference>
<feature type="domain" description="STAS" evidence="1">
    <location>
        <begin position="33"/>
        <end position="95"/>
    </location>
</feature>
<dbReference type="SUPFAM" id="SSF52091">
    <property type="entry name" value="SpoIIaa-like"/>
    <property type="match status" value="1"/>
</dbReference>
<protein>
    <recommendedName>
        <fullName evidence="1">STAS domain-containing protein</fullName>
    </recommendedName>
</protein>
<dbReference type="RefSeq" id="WP_191897994.1">
    <property type="nucleotide sequence ID" value="NZ_BMQD01000029.1"/>
</dbReference>
<dbReference type="InterPro" id="IPR002645">
    <property type="entry name" value="STAS_dom"/>
</dbReference>
<dbReference type="Proteomes" id="UP000627984">
    <property type="component" value="Unassembled WGS sequence"/>
</dbReference>